<dbReference type="InterPro" id="IPR010131">
    <property type="entry name" value="MdtP/NodT-like"/>
</dbReference>
<dbReference type="SUPFAM" id="SSF56954">
    <property type="entry name" value="Outer membrane efflux proteins (OEP)"/>
    <property type="match status" value="1"/>
</dbReference>
<reference evidence="1 2" key="1">
    <citation type="journal article" date="2012" name="J. Bacteriol.">
        <title>Complete Genome Sequence of the BTEX-Degrading Bacterium Pseudoxanthomonas spadix BD-a59.</title>
        <authorList>
            <person name="Lee S.H."/>
            <person name="Jin H.M."/>
            <person name="Lee H.J."/>
            <person name="Kim J.M."/>
            <person name="Jeon C.O."/>
        </authorList>
    </citation>
    <scope>NUCLEOTIDE SEQUENCE [LARGE SCALE GENOMIC DNA]</scope>
    <source>
        <strain evidence="1 2">BD-a59</strain>
    </source>
</reference>
<dbReference type="HOGENOM" id="CLU_012817_14_2_6"/>
<accession>G7UV80</accession>
<gene>
    <name evidence="1" type="ordered locus">DSC_08550</name>
</gene>
<dbReference type="KEGG" id="psd:DSC_08550"/>
<dbReference type="PANTHER" id="PTHR30203:SF24">
    <property type="entry name" value="BLR4935 PROTEIN"/>
    <property type="match status" value="1"/>
</dbReference>
<dbReference type="eggNOG" id="COG1538">
    <property type="taxonomic scope" value="Bacteria"/>
</dbReference>
<keyword evidence="2" id="KW-1185">Reference proteome</keyword>
<dbReference type="GO" id="GO:0015562">
    <property type="term" value="F:efflux transmembrane transporter activity"/>
    <property type="evidence" value="ECO:0007669"/>
    <property type="project" value="InterPro"/>
</dbReference>
<sequence>MVVLAFAGTCGLALDGRAAEALRLDEAVARALDASPLLAAEAAALRAADSRAAREALSTPLTIGGELENFAGTGALSGTRLAETTFRVGKRIELGGKQAARRALGQTHVLRQRNTAALARADVIALTSLRFIQVLADQARLAAAKERTAFASKARNEVARWVQAGRNPDSDLAAADITLADAELSEEHAAHELLASRQTLAASWGGVEVDFAEVAGDLEGPTTLPNFDSLAARLAHTPGQRAHALEAEELSAQRALAHAMRRPDVDLSLGVRRLQGLDDQGLVMSVSVPLGSKVRSTLAVAEADALLAASAARADAARSERHQELFEVFQELNHAAVEQAALSSRMLPRARQALTLSQQGFEQGRFTFLALSQAQRTLFDLRVRQIQAAALLRSRLIQIERLTTSTTDITP</sequence>
<dbReference type="STRING" id="1045855.DSC_08550"/>
<dbReference type="Proteomes" id="UP000005870">
    <property type="component" value="Chromosome"/>
</dbReference>
<dbReference type="Gene3D" id="1.20.1600.10">
    <property type="entry name" value="Outer membrane efflux proteins (OEP)"/>
    <property type="match status" value="1"/>
</dbReference>
<evidence type="ECO:0000313" key="1">
    <source>
        <dbReference type="EMBL" id="AER56360.1"/>
    </source>
</evidence>
<name>G7UV80_PSEUP</name>
<organism evidence="1 2">
    <name type="scientific">Pseudoxanthomonas spadix (strain BD-a59)</name>
    <dbReference type="NCBI Taxonomy" id="1045855"/>
    <lineage>
        <taxon>Bacteria</taxon>
        <taxon>Pseudomonadati</taxon>
        <taxon>Pseudomonadota</taxon>
        <taxon>Gammaproteobacteria</taxon>
        <taxon>Lysobacterales</taxon>
        <taxon>Lysobacteraceae</taxon>
        <taxon>Pseudoxanthomonas</taxon>
    </lineage>
</organism>
<dbReference type="AlphaFoldDB" id="G7UV80"/>
<proteinExistence type="predicted"/>
<dbReference type="EMBL" id="CP003093">
    <property type="protein sequence ID" value="AER56360.1"/>
    <property type="molecule type" value="Genomic_DNA"/>
</dbReference>
<protein>
    <submittedName>
        <fullName evidence="1">Cation efflux system protein</fullName>
    </submittedName>
</protein>
<evidence type="ECO:0000313" key="2">
    <source>
        <dbReference type="Proteomes" id="UP000005870"/>
    </source>
</evidence>
<dbReference type="PANTHER" id="PTHR30203">
    <property type="entry name" value="OUTER MEMBRANE CATION EFFLUX PROTEIN"/>
    <property type="match status" value="1"/>
</dbReference>